<proteinExistence type="predicted"/>
<dbReference type="AlphaFoldDB" id="A0A915JRR9"/>
<sequence length="66" mass="7580">MYNQIENGNDWTDQGGNNVEIENEMENKNKTILAQKANFLIKENIEKTWTENISRDTYGSQSGAQI</sequence>
<name>A0A915JRR9_ROMCU</name>
<evidence type="ECO:0000313" key="1">
    <source>
        <dbReference type="Proteomes" id="UP000887565"/>
    </source>
</evidence>
<organism evidence="1 2">
    <name type="scientific">Romanomermis culicivorax</name>
    <name type="common">Nematode worm</name>
    <dbReference type="NCBI Taxonomy" id="13658"/>
    <lineage>
        <taxon>Eukaryota</taxon>
        <taxon>Metazoa</taxon>
        <taxon>Ecdysozoa</taxon>
        <taxon>Nematoda</taxon>
        <taxon>Enoplea</taxon>
        <taxon>Dorylaimia</taxon>
        <taxon>Mermithida</taxon>
        <taxon>Mermithoidea</taxon>
        <taxon>Mermithidae</taxon>
        <taxon>Romanomermis</taxon>
    </lineage>
</organism>
<protein>
    <submittedName>
        <fullName evidence="2">Uncharacterized protein</fullName>
    </submittedName>
</protein>
<dbReference type="WBParaSite" id="nRc.2.0.1.t28808-RA">
    <property type="protein sequence ID" value="nRc.2.0.1.t28808-RA"/>
    <property type="gene ID" value="nRc.2.0.1.g28808"/>
</dbReference>
<keyword evidence="1" id="KW-1185">Reference proteome</keyword>
<evidence type="ECO:0000313" key="2">
    <source>
        <dbReference type="WBParaSite" id="nRc.2.0.1.t28808-RA"/>
    </source>
</evidence>
<reference evidence="2" key="1">
    <citation type="submission" date="2022-11" db="UniProtKB">
        <authorList>
            <consortium name="WormBaseParasite"/>
        </authorList>
    </citation>
    <scope>IDENTIFICATION</scope>
</reference>
<dbReference type="Proteomes" id="UP000887565">
    <property type="component" value="Unplaced"/>
</dbReference>
<accession>A0A915JRR9</accession>